<dbReference type="PANTHER" id="PTHR43768:SF3">
    <property type="entry name" value="TREHALOSE 6-PHOSPHATE PHOSPHATASE"/>
    <property type="match status" value="1"/>
</dbReference>
<proteinExistence type="inferred from homology"/>
<reference evidence="7 8" key="1">
    <citation type="submission" date="2018-07" db="EMBL/GenBank/DDBJ databases">
        <title>Venubactetium sediminum gen. nov., sp. nov., isolated from a marine solar saltern.</title>
        <authorList>
            <person name="Wang S."/>
        </authorList>
    </citation>
    <scope>NUCLEOTIDE SEQUENCE [LARGE SCALE GENOMIC DNA]</scope>
    <source>
        <strain evidence="7 8">WD2A32</strain>
    </source>
</reference>
<keyword evidence="4 5" id="KW-0378">Hydrolase</keyword>
<dbReference type="GO" id="GO:0005992">
    <property type="term" value="P:trehalose biosynthetic process"/>
    <property type="evidence" value="ECO:0007669"/>
    <property type="project" value="UniProtKB-UniPathway"/>
</dbReference>
<protein>
    <recommendedName>
        <fullName evidence="5">Trehalose 6-phosphate phosphatase</fullName>
        <ecNumber evidence="5">3.1.3.12</ecNumber>
    </recommendedName>
</protein>
<dbReference type="Gene3D" id="1.10.150.240">
    <property type="entry name" value="Putative phosphatase, domain 2"/>
    <property type="match status" value="1"/>
</dbReference>
<dbReference type="Gene3D" id="3.30.70.1020">
    <property type="entry name" value="Trehalose-6-phosphate phosphatase related protein, domain 2"/>
    <property type="match status" value="1"/>
</dbReference>
<dbReference type="Pfam" id="PF02358">
    <property type="entry name" value="Trehalose_PPase"/>
    <property type="match status" value="1"/>
</dbReference>
<dbReference type="EMBL" id="QPMH01000006">
    <property type="protein sequence ID" value="RDD62257.1"/>
    <property type="molecule type" value="Genomic_DNA"/>
</dbReference>
<evidence type="ECO:0000313" key="8">
    <source>
        <dbReference type="Proteomes" id="UP000253941"/>
    </source>
</evidence>
<dbReference type="InterPro" id="IPR006439">
    <property type="entry name" value="HAD-SF_hydro_IA"/>
</dbReference>
<dbReference type="InterPro" id="IPR006379">
    <property type="entry name" value="HAD-SF_hydro_IIB"/>
</dbReference>
<feature type="region of interest" description="Disordered" evidence="6">
    <location>
        <begin position="1"/>
        <end position="37"/>
    </location>
</feature>
<organism evidence="7 8">
    <name type="scientific">Ferruginivarius sediminum</name>
    <dbReference type="NCBI Taxonomy" id="2661937"/>
    <lineage>
        <taxon>Bacteria</taxon>
        <taxon>Pseudomonadati</taxon>
        <taxon>Pseudomonadota</taxon>
        <taxon>Alphaproteobacteria</taxon>
        <taxon>Rhodospirillales</taxon>
        <taxon>Rhodospirillaceae</taxon>
        <taxon>Ferruginivarius</taxon>
    </lineage>
</organism>
<dbReference type="GO" id="GO:0004805">
    <property type="term" value="F:trehalose-phosphatase activity"/>
    <property type="evidence" value="ECO:0007669"/>
    <property type="project" value="UniProtKB-EC"/>
</dbReference>
<comment type="similarity">
    <text evidence="3 5">Belongs to the trehalose phosphatase family.</text>
</comment>
<dbReference type="InterPro" id="IPR023214">
    <property type="entry name" value="HAD_sf"/>
</dbReference>
<dbReference type="UniPathway" id="UPA00299"/>
<evidence type="ECO:0000256" key="2">
    <source>
        <dbReference type="ARBA" id="ARBA00006171"/>
    </source>
</evidence>
<accession>A0A369TDL9</accession>
<dbReference type="EC" id="3.1.3.12" evidence="5"/>
<dbReference type="Proteomes" id="UP000253941">
    <property type="component" value="Unassembled WGS sequence"/>
</dbReference>
<dbReference type="InterPro" id="IPR036412">
    <property type="entry name" value="HAD-like_sf"/>
</dbReference>
<dbReference type="PANTHER" id="PTHR43768">
    <property type="entry name" value="TREHALOSE 6-PHOSPHATE PHOSPHATASE"/>
    <property type="match status" value="1"/>
</dbReference>
<dbReference type="SUPFAM" id="SSF56784">
    <property type="entry name" value="HAD-like"/>
    <property type="match status" value="2"/>
</dbReference>
<dbReference type="GO" id="GO:0046872">
    <property type="term" value="F:metal ion binding"/>
    <property type="evidence" value="ECO:0007669"/>
    <property type="project" value="UniProtKB-KW"/>
</dbReference>
<sequence>MKAPSPRSGANEAAGPGRARPEGDPVTPATRASSSDANAATIAVERFDAVLLDLDGVVTETAALHAAAWKEALDQALAEWSRQRDGSTAPFDIDTDYHRHVDGKPREAGIRAFLQARGIELPDGKEADTAADLSVRGIANTKNAAYHRLMAERGVKVHDDALDFIKRVRAAGLVCAVVSSSRNVASVLAAADLEESFDLRVDGNDLVAENLAGKPAPDLFLLAARRAGVEPARAAVLEDALSGVEAGKAGGFGLVVGVARGNAAEDLRAHGADVALVDLRKLGVSGATKRLPEELPSALDALPELTAIAASRRLAVFLDYDGTLTPIVARPDLAVLSPEMRDVLRGLAKVCTVAVISGRDRADVAERVGVGDLIYAGSHGFDIAAPHGQRIEHEEGAAHRDELRAAAEELREALAEVPGAIVEEKRYGVAVHYRQVPPARQDAVNEAVDAAQRRHPRLARTLGKKVYEFRPGIPWDKGKAVDWLLSALDLSDTGVLAIYLGDDVTDEDAFAQLAESGIGILVGEGYGATRARYQLEDVEAVRAFLAALSEASATRRR</sequence>
<comment type="pathway">
    <text evidence="1 5">Glycan biosynthesis; trehalose biosynthesis.</text>
</comment>
<comment type="caution">
    <text evidence="7">The sequence shown here is derived from an EMBL/GenBank/DDBJ whole genome shotgun (WGS) entry which is preliminary data.</text>
</comment>
<gene>
    <name evidence="7" type="primary">otsB</name>
    <name evidence="7" type="ORF">DRB17_08470</name>
</gene>
<keyword evidence="5" id="KW-0479">Metal-binding</keyword>
<name>A0A369TDL9_9PROT</name>
<evidence type="ECO:0000256" key="4">
    <source>
        <dbReference type="ARBA" id="ARBA00022801"/>
    </source>
</evidence>
<dbReference type="SFLD" id="SFLDG01129">
    <property type="entry name" value="C1.5:_HAD__Beta-PGM__Phosphata"/>
    <property type="match status" value="1"/>
</dbReference>
<dbReference type="Gene3D" id="3.40.50.1000">
    <property type="entry name" value="HAD superfamily/HAD-like"/>
    <property type="match status" value="2"/>
</dbReference>
<dbReference type="InterPro" id="IPR044651">
    <property type="entry name" value="OTSB-like"/>
</dbReference>
<dbReference type="InterPro" id="IPR003337">
    <property type="entry name" value="Trehalose_PPase"/>
</dbReference>
<evidence type="ECO:0000256" key="3">
    <source>
        <dbReference type="ARBA" id="ARBA00008770"/>
    </source>
</evidence>
<dbReference type="NCBIfam" id="TIGR01509">
    <property type="entry name" value="HAD-SF-IA-v3"/>
    <property type="match status" value="1"/>
</dbReference>
<keyword evidence="5" id="KW-0460">Magnesium</keyword>
<dbReference type="InterPro" id="IPR010976">
    <property type="entry name" value="B-phosphoglucomutase_hydrolase"/>
</dbReference>
<comment type="catalytic activity">
    <reaction evidence="5">
        <text>alpha,alpha-trehalose 6-phosphate + H2O = alpha,alpha-trehalose + phosphate</text>
        <dbReference type="Rhea" id="RHEA:23420"/>
        <dbReference type="ChEBI" id="CHEBI:15377"/>
        <dbReference type="ChEBI" id="CHEBI:16551"/>
        <dbReference type="ChEBI" id="CHEBI:43474"/>
        <dbReference type="ChEBI" id="CHEBI:58429"/>
        <dbReference type="EC" id="3.1.3.12"/>
    </reaction>
</comment>
<dbReference type="CDD" id="cd01627">
    <property type="entry name" value="HAD_TPP"/>
    <property type="match status" value="1"/>
</dbReference>
<keyword evidence="8" id="KW-1185">Reference proteome</keyword>
<comment type="function">
    <text evidence="5">Removes the phosphate from trehalose 6-phosphate to produce free trehalose.</text>
</comment>
<evidence type="ECO:0000256" key="1">
    <source>
        <dbReference type="ARBA" id="ARBA00005199"/>
    </source>
</evidence>
<dbReference type="NCBIfam" id="TIGR00685">
    <property type="entry name" value="T6PP"/>
    <property type="match status" value="1"/>
</dbReference>
<dbReference type="AlphaFoldDB" id="A0A369TDL9"/>
<dbReference type="NCBIfam" id="TIGR01484">
    <property type="entry name" value="HAD-SF-IIB"/>
    <property type="match status" value="1"/>
</dbReference>
<evidence type="ECO:0000256" key="5">
    <source>
        <dbReference type="RuleBase" id="RU361117"/>
    </source>
</evidence>
<dbReference type="SFLD" id="SFLDS00003">
    <property type="entry name" value="Haloacid_Dehalogenase"/>
    <property type="match status" value="1"/>
</dbReference>
<comment type="similarity">
    <text evidence="2">Belongs to the HAD-like hydrolase superfamily. CbbY/CbbZ/Gph/YieH family.</text>
</comment>
<evidence type="ECO:0000256" key="6">
    <source>
        <dbReference type="SAM" id="MobiDB-lite"/>
    </source>
</evidence>
<evidence type="ECO:0000313" key="7">
    <source>
        <dbReference type="EMBL" id="RDD62257.1"/>
    </source>
</evidence>
<dbReference type="Pfam" id="PF00702">
    <property type="entry name" value="Hydrolase"/>
    <property type="match status" value="1"/>
</dbReference>
<dbReference type="InterPro" id="IPR023198">
    <property type="entry name" value="PGP-like_dom2"/>
</dbReference>
<comment type="cofactor">
    <cofactor evidence="5">
        <name>Mg(2+)</name>
        <dbReference type="ChEBI" id="CHEBI:18420"/>
    </cofactor>
</comment>
<dbReference type="NCBIfam" id="TIGR02009">
    <property type="entry name" value="PGMB-YQAB-SF"/>
    <property type="match status" value="1"/>
</dbReference>